<comment type="caution">
    <text evidence="7">The sequence shown here is derived from an EMBL/GenBank/DDBJ whole genome shotgun (WGS) entry which is preliminary data.</text>
</comment>
<evidence type="ECO:0000259" key="6">
    <source>
        <dbReference type="PROSITE" id="PS50110"/>
    </source>
</evidence>
<gene>
    <name evidence="7" type="ORF">ABC974_18650</name>
</gene>
<dbReference type="InterPro" id="IPR039420">
    <property type="entry name" value="WalR-like"/>
</dbReference>
<dbReference type="Gene3D" id="3.40.50.2300">
    <property type="match status" value="1"/>
</dbReference>
<dbReference type="SMART" id="SM00421">
    <property type="entry name" value="HTH_LUXR"/>
    <property type="match status" value="1"/>
</dbReference>
<evidence type="ECO:0000313" key="7">
    <source>
        <dbReference type="EMBL" id="MEN2791657.1"/>
    </source>
</evidence>
<feature type="domain" description="Response regulatory" evidence="6">
    <location>
        <begin position="16"/>
        <end position="128"/>
    </location>
</feature>
<proteinExistence type="predicted"/>
<feature type="domain" description="HTH luxR-type" evidence="5">
    <location>
        <begin position="154"/>
        <end position="219"/>
    </location>
</feature>
<protein>
    <submittedName>
        <fullName evidence="7">Response regulator transcription factor</fullName>
    </submittedName>
</protein>
<dbReference type="Proteomes" id="UP001419910">
    <property type="component" value="Unassembled WGS sequence"/>
</dbReference>
<evidence type="ECO:0000256" key="4">
    <source>
        <dbReference type="PROSITE-ProRule" id="PRU00169"/>
    </source>
</evidence>
<dbReference type="CDD" id="cd06170">
    <property type="entry name" value="LuxR_C_like"/>
    <property type="match status" value="1"/>
</dbReference>
<dbReference type="PANTHER" id="PTHR43214:SF24">
    <property type="entry name" value="TRANSCRIPTIONAL REGULATORY PROTEIN NARL-RELATED"/>
    <property type="match status" value="1"/>
</dbReference>
<name>A0ABU9Y7H9_9SPHN</name>
<reference evidence="7 8" key="1">
    <citation type="submission" date="2024-05" db="EMBL/GenBank/DDBJ databases">
        <authorList>
            <person name="Liu Q."/>
            <person name="Xin Y.-H."/>
        </authorList>
    </citation>
    <scope>NUCLEOTIDE SEQUENCE [LARGE SCALE GENOMIC DNA]</scope>
    <source>
        <strain evidence="7 8">CGMCC 1.10181</strain>
    </source>
</reference>
<dbReference type="PRINTS" id="PR00038">
    <property type="entry name" value="HTHLUXR"/>
</dbReference>
<evidence type="ECO:0000259" key="5">
    <source>
        <dbReference type="PROSITE" id="PS50043"/>
    </source>
</evidence>
<evidence type="ECO:0000256" key="3">
    <source>
        <dbReference type="ARBA" id="ARBA00023163"/>
    </source>
</evidence>
<dbReference type="SUPFAM" id="SSF46894">
    <property type="entry name" value="C-terminal effector domain of the bipartite response regulators"/>
    <property type="match status" value="1"/>
</dbReference>
<organism evidence="7 8">
    <name type="scientific">Sphingomonas oligophenolica</name>
    <dbReference type="NCBI Taxonomy" id="301154"/>
    <lineage>
        <taxon>Bacteria</taxon>
        <taxon>Pseudomonadati</taxon>
        <taxon>Pseudomonadota</taxon>
        <taxon>Alphaproteobacteria</taxon>
        <taxon>Sphingomonadales</taxon>
        <taxon>Sphingomonadaceae</taxon>
        <taxon>Sphingomonas</taxon>
    </lineage>
</organism>
<evidence type="ECO:0000313" key="8">
    <source>
        <dbReference type="Proteomes" id="UP001419910"/>
    </source>
</evidence>
<keyword evidence="8" id="KW-1185">Reference proteome</keyword>
<dbReference type="InterPro" id="IPR000792">
    <property type="entry name" value="Tscrpt_reg_LuxR_C"/>
</dbReference>
<dbReference type="SUPFAM" id="SSF52172">
    <property type="entry name" value="CheY-like"/>
    <property type="match status" value="1"/>
</dbReference>
<dbReference type="InterPro" id="IPR011006">
    <property type="entry name" value="CheY-like_superfamily"/>
</dbReference>
<keyword evidence="3" id="KW-0804">Transcription</keyword>
<keyword evidence="1" id="KW-0805">Transcription regulation</keyword>
<keyword evidence="4" id="KW-0597">Phosphoprotein</keyword>
<dbReference type="PANTHER" id="PTHR43214">
    <property type="entry name" value="TWO-COMPONENT RESPONSE REGULATOR"/>
    <property type="match status" value="1"/>
</dbReference>
<accession>A0ABU9Y7H9</accession>
<dbReference type="EMBL" id="JBDIME010000019">
    <property type="protein sequence ID" value="MEN2791657.1"/>
    <property type="molecule type" value="Genomic_DNA"/>
</dbReference>
<dbReference type="InterPro" id="IPR001789">
    <property type="entry name" value="Sig_transdc_resp-reg_receiver"/>
</dbReference>
<dbReference type="InterPro" id="IPR016032">
    <property type="entry name" value="Sig_transdc_resp-reg_C-effctor"/>
</dbReference>
<keyword evidence="2" id="KW-0238">DNA-binding</keyword>
<feature type="modified residue" description="4-aspartylphosphate" evidence="4">
    <location>
        <position position="66"/>
    </location>
</feature>
<evidence type="ECO:0000256" key="1">
    <source>
        <dbReference type="ARBA" id="ARBA00023015"/>
    </source>
</evidence>
<dbReference type="Pfam" id="PF00196">
    <property type="entry name" value="GerE"/>
    <property type="match status" value="1"/>
</dbReference>
<evidence type="ECO:0000256" key="2">
    <source>
        <dbReference type="ARBA" id="ARBA00023125"/>
    </source>
</evidence>
<sequence length="237" mass="25583">MELHQDAGTCTDTRPTAVVVSDVLIYREGITAGLSRLGDLRLLGAISADELTDALASHAVQIMFLDISRSRSRDAARAARTLAPGIQVIGFGMTSEDEGLAGAEAGVTAFVNHDGTIEDLNRAAIRVLSGLPVCPPQLTTRLLQRVAQLAGRGRPDADSHLTRREREIAVLVEEGLSNKEIACTLNISPATVKNHVHMILDKLNLPRRRMIMLETGVHGPRTALQRPRVQIQSRPAA</sequence>
<dbReference type="PROSITE" id="PS50110">
    <property type="entry name" value="RESPONSE_REGULATORY"/>
    <property type="match status" value="1"/>
</dbReference>
<dbReference type="PROSITE" id="PS50043">
    <property type="entry name" value="HTH_LUXR_2"/>
    <property type="match status" value="1"/>
</dbReference>